<comment type="caution">
    <text evidence="1">The sequence shown here is derived from an EMBL/GenBank/DDBJ whole genome shotgun (WGS) entry which is preliminary data.</text>
</comment>
<dbReference type="PANTHER" id="PTHR38479:SF2">
    <property type="entry name" value="WINGED HELIX DNA-BINDING DOMAIN-CONTAINING PROTEIN"/>
    <property type="match status" value="1"/>
</dbReference>
<keyword evidence="1" id="KW-0238">DNA-binding</keyword>
<dbReference type="Proteomes" id="UP000279336">
    <property type="component" value="Unassembled WGS sequence"/>
</dbReference>
<organism evidence="1 2">
    <name type="scientific">Propionibacterium australiense</name>
    <dbReference type="NCBI Taxonomy" id="119981"/>
    <lineage>
        <taxon>Bacteria</taxon>
        <taxon>Bacillati</taxon>
        <taxon>Actinomycetota</taxon>
        <taxon>Actinomycetes</taxon>
        <taxon>Propionibacteriales</taxon>
        <taxon>Propionibacteriaceae</taxon>
        <taxon>Propionibacterium</taxon>
    </lineage>
</organism>
<sequence length="322" mass="35870">MALSLREIAARRLIAQLLAPSEAHPLTGRVLAPVDVCRWMLALQGQHYVGGLEAIALRQGRRRSRTWTAAAEAELDAGRIVRCWPQRGTLHYMAAEDAAWLSRLGGMLTEKAYAARLDLPDGFDAPRRALHEALAAGPLTRTQCYEVLARAGVDLTRSHGPGLLRAFGSEGLIVQGARRGREEVFRLVHRLPGSHHEPTGDEALAELATRYVSSHGPATLDDLTWWTHCGKTTIRRALELGTGYHREGVHYVPDWQSGITARELERALARTYTLPPFDEYLLGYTDRTGILPEDLRSQVLTRNGLSWHFTVRRGVVRGRAER</sequence>
<dbReference type="GO" id="GO:0003677">
    <property type="term" value="F:DNA binding"/>
    <property type="evidence" value="ECO:0007669"/>
    <property type="project" value="UniProtKB-KW"/>
</dbReference>
<gene>
    <name evidence="1" type="ORF">D7U36_02345</name>
</gene>
<evidence type="ECO:0000313" key="1">
    <source>
        <dbReference type="EMBL" id="RLP12129.1"/>
    </source>
</evidence>
<protein>
    <submittedName>
        <fullName evidence="1">Winged helix DNA-binding domain-containing protein</fullName>
    </submittedName>
</protein>
<dbReference type="Pfam" id="PF06224">
    <property type="entry name" value="AlkZ-like"/>
    <property type="match status" value="1"/>
</dbReference>
<dbReference type="RefSeq" id="WP_121587913.1">
    <property type="nucleotide sequence ID" value="NZ_RCIW01000003.1"/>
</dbReference>
<dbReference type="PANTHER" id="PTHR38479">
    <property type="entry name" value="LMO0824 PROTEIN"/>
    <property type="match status" value="1"/>
</dbReference>
<evidence type="ECO:0000313" key="2">
    <source>
        <dbReference type="Proteomes" id="UP000279336"/>
    </source>
</evidence>
<name>A0A8B3FP08_9ACTN</name>
<dbReference type="OrthoDB" id="9148135at2"/>
<dbReference type="EMBL" id="RCIW01000003">
    <property type="protein sequence ID" value="RLP12129.1"/>
    <property type="molecule type" value="Genomic_DNA"/>
</dbReference>
<dbReference type="InterPro" id="IPR009351">
    <property type="entry name" value="AlkZ-like"/>
</dbReference>
<proteinExistence type="predicted"/>
<accession>A0A8B3FP08</accession>
<dbReference type="AlphaFoldDB" id="A0A8B3FP08"/>
<reference evidence="1 2" key="1">
    <citation type="submission" date="2018-10" db="EMBL/GenBank/DDBJ databases">
        <title>Propionibacterium australiense Genome Sequencing and Assembly.</title>
        <authorList>
            <person name="Bernier A.-M."/>
            <person name="Bernard K."/>
        </authorList>
    </citation>
    <scope>NUCLEOTIDE SEQUENCE [LARGE SCALE GENOMIC DNA]</scope>
    <source>
        <strain evidence="1 2">NML98A078</strain>
    </source>
</reference>